<name>A0A1W6N3T4_9PROT</name>
<dbReference type="RefSeq" id="WP_085783812.1">
    <property type="nucleotide sequence ID" value="NZ_CP008743.1"/>
</dbReference>
<feature type="chain" id="PRO_5012484369" description="Pre-toxin TG domain-containing protein" evidence="2">
    <location>
        <begin position="32"/>
        <end position="627"/>
    </location>
</feature>
<protein>
    <recommendedName>
        <fullName evidence="5">Pre-toxin TG domain-containing protein</fullName>
    </recommendedName>
</protein>
<keyword evidence="2" id="KW-0732">Signal</keyword>
<feature type="signal peptide" evidence="2">
    <location>
        <begin position="1"/>
        <end position="31"/>
    </location>
</feature>
<gene>
    <name evidence="3" type="ORF">GQ61_02755</name>
</gene>
<keyword evidence="4" id="KW-1185">Reference proteome</keyword>
<evidence type="ECO:0000256" key="1">
    <source>
        <dbReference type="SAM" id="MobiDB-lite"/>
    </source>
</evidence>
<evidence type="ECO:0000313" key="4">
    <source>
        <dbReference type="Proteomes" id="UP000237351"/>
    </source>
</evidence>
<reference evidence="3 4" key="1">
    <citation type="submission" date="2014-06" db="EMBL/GenBank/DDBJ databases">
        <title>The genome of the endonuclear symbiont Nucleicultrix amoebiphila.</title>
        <authorList>
            <person name="Schulz F."/>
            <person name="Horn M."/>
        </authorList>
    </citation>
    <scope>NUCLEOTIDE SEQUENCE [LARGE SCALE GENOMIC DNA]</scope>
    <source>
        <strain evidence="3 4">FS5</strain>
    </source>
</reference>
<evidence type="ECO:0000256" key="2">
    <source>
        <dbReference type="SAM" id="SignalP"/>
    </source>
</evidence>
<dbReference type="EMBL" id="CP008743">
    <property type="protein sequence ID" value="ARN84418.1"/>
    <property type="molecule type" value="Genomic_DNA"/>
</dbReference>
<feature type="region of interest" description="Disordered" evidence="1">
    <location>
        <begin position="574"/>
        <end position="595"/>
    </location>
</feature>
<dbReference type="AlphaFoldDB" id="A0A1W6N3T4"/>
<evidence type="ECO:0000313" key="3">
    <source>
        <dbReference type="EMBL" id="ARN84418.1"/>
    </source>
</evidence>
<feature type="compositionally biased region" description="Basic and acidic residues" evidence="1">
    <location>
        <begin position="574"/>
        <end position="584"/>
    </location>
</feature>
<accession>A0A1W6N3T4</accession>
<proteinExistence type="predicted"/>
<organism evidence="3 4">
    <name type="scientific">Candidatus Nucleicultrix amoebiphila FS5</name>
    <dbReference type="NCBI Taxonomy" id="1414854"/>
    <lineage>
        <taxon>Bacteria</taxon>
        <taxon>Pseudomonadati</taxon>
        <taxon>Pseudomonadota</taxon>
        <taxon>Alphaproteobacteria</taxon>
        <taxon>Holosporales</taxon>
        <taxon>Candidatus Nucleicultricaceae</taxon>
        <taxon>Candidatus Nucleicultrix</taxon>
    </lineage>
</organism>
<evidence type="ECO:0008006" key="5">
    <source>
        <dbReference type="Google" id="ProtNLM"/>
    </source>
</evidence>
<dbReference type="KEGG" id="naf:GQ61_02755"/>
<sequence length="627" mass="70063">MIIQLSKNLRTTVSVVTLLAYSAGALSPVLAKDSGHHGLEIESILTRSHPGLMMPTYGKNKSQIDDRVVIDMNKLMFASRETQEKIPGEDPFAPQILIVPPTQTPEEVVIQLDQLMESTETIASPLSIPAPDHSTNEIAIQIDQLNDGEDPRKPHYAPSSSHYDLEAGLDWLEKADAELKANPKAFLEVVLNNQVPFEESMELLFKYHPTTHRALHDAGIIDGSHHYHESKVYKAASFLLDALLLGVFHEGYKRQIKDKVLIDGVLPLMRYFGNVMGEKIIEQVIDKSESSAHAALAKILEHPTQTGIKAFLYQYAAASAESVTDRLSYWGYRLSQSALGQIKKLFPASKAASLQEIAEIAENTAMKKKPLQVLWNQLLENPQDLKQAELNIFRLSPKAHWIFDQDALIHKTNANAFWHSYAWKGLRTVGWLTFDVGVASVTTPLVSMAINRLVSNILIAKVVVPTADYVAEYLTEQASNVDAAGIISMAKEYAYYVPNLLSEDMKKSLHSGDWILWGMEKLGYLNPKQLLRNTISLYYKDVGIKAADSIVTSAGQMVIEKVNNTVAPILEEKMTPSSKEPRRSDRIKKQKELGTYRTKRMYDPESGQWVPHKLTIEKKGAFLAPAQ</sequence>
<dbReference type="Proteomes" id="UP000237351">
    <property type="component" value="Chromosome"/>
</dbReference>